<proteinExistence type="inferred from homology"/>
<dbReference type="AlphaFoldDB" id="A0A6J1RD21"/>
<evidence type="ECO:0000256" key="7">
    <source>
        <dbReference type="ARBA" id="ARBA00023242"/>
    </source>
</evidence>
<sequence length="392" mass="45308">MRAEEKKKRQIRRNVRRFWVRPIFNAERRFAQGASNNLVQEMVFEDREKFFNFFRLTPEMCEKLLQIVSPHIEKQFVIRELISARTRLQICLRYLTSGDSMVSVSYAFRVGHNTVSKIVSETCEVIWDTLKDMVFVKPTEDKWNFPNCIGAIDEKHIVLQAPPNSGSMYYNYKGTHSLVLMAVADANYRISLLDIGAPGRRNDGGVFNASEIGKRLQNGMLSIPSPRPVEHGGQALPFVLIGDEAFPLTRYMLRPYPRSGRLNRRKNVFNYRLSRARRIVESVFGILSARMRIFRKPIIASVRTATRIIKAATCLHNFIISEELKLPHTQRRYATLNVHERELRGTGLEDAGTFDRSRPTESSAQIRDDFATFFETTGAVPWQWEKVLQNNF</sequence>
<dbReference type="InterPro" id="IPR045249">
    <property type="entry name" value="HARBI1-like"/>
</dbReference>
<organism evidence="9 10">
    <name type="scientific">Temnothorax curvispinosus</name>
    <dbReference type="NCBI Taxonomy" id="300111"/>
    <lineage>
        <taxon>Eukaryota</taxon>
        <taxon>Metazoa</taxon>
        <taxon>Ecdysozoa</taxon>
        <taxon>Arthropoda</taxon>
        <taxon>Hexapoda</taxon>
        <taxon>Insecta</taxon>
        <taxon>Pterygota</taxon>
        <taxon>Neoptera</taxon>
        <taxon>Endopterygota</taxon>
        <taxon>Hymenoptera</taxon>
        <taxon>Apocrita</taxon>
        <taxon>Aculeata</taxon>
        <taxon>Formicoidea</taxon>
        <taxon>Formicidae</taxon>
        <taxon>Myrmicinae</taxon>
        <taxon>Temnothorax</taxon>
    </lineage>
</organism>
<dbReference type="PANTHER" id="PTHR22930">
    <property type="match status" value="1"/>
</dbReference>
<dbReference type="PANTHER" id="PTHR22930:SF269">
    <property type="entry name" value="NUCLEASE HARBI1-LIKE PROTEIN"/>
    <property type="match status" value="1"/>
</dbReference>
<evidence type="ECO:0000313" key="9">
    <source>
        <dbReference type="Proteomes" id="UP000504618"/>
    </source>
</evidence>
<reference evidence="10" key="1">
    <citation type="submission" date="2025-08" db="UniProtKB">
        <authorList>
            <consortium name="RefSeq"/>
        </authorList>
    </citation>
    <scope>IDENTIFICATION</scope>
    <source>
        <tissue evidence="10">Whole body</tissue>
    </source>
</reference>
<name>A0A6J1RD21_9HYME</name>
<dbReference type="OrthoDB" id="7523059at2759"/>
<gene>
    <name evidence="10" type="primary">LOC112466741</name>
</gene>
<feature type="domain" description="DDE Tnp4" evidence="8">
    <location>
        <begin position="152"/>
        <end position="317"/>
    </location>
</feature>
<evidence type="ECO:0000259" key="8">
    <source>
        <dbReference type="Pfam" id="PF13359"/>
    </source>
</evidence>
<dbReference type="GO" id="GO:0005634">
    <property type="term" value="C:nucleus"/>
    <property type="evidence" value="ECO:0007669"/>
    <property type="project" value="UniProtKB-SubCell"/>
</dbReference>
<evidence type="ECO:0000256" key="1">
    <source>
        <dbReference type="ARBA" id="ARBA00001968"/>
    </source>
</evidence>
<keyword evidence="9" id="KW-1185">Reference proteome</keyword>
<keyword evidence="5" id="KW-0479">Metal-binding</keyword>
<accession>A0A6J1RD21</accession>
<keyword evidence="6" id="KW-0378">Hydrolase</keyword>
<dbReference type="GO" id="GO:0016787">
    <property type="term" value="F:hydrolase activity"/>
    <property type="evidence" value="ECO:0007669"/>
    <property type="project" value="UniProtKB-KW"/>
</dbReference>
<dbReference type="GeneID" id="112466741"/>
<evidence type="ECO:0000256" key="2">
    <source>
        <dbReference type="ARBA" id="ARBA00004123"/>
    </source>
</evidence>
<dbReference type="Pfam" id="PF13359">
    <property type="entry name" value="DDE_Tnp_4"/>
    <property type="match status" value="1"/>
</dbReference>
<comment type="similarity">
    <text evidence="3">Belongs to the HARBI1 family.</text>
</comment>
<dbReference type="InterPro" id="IPR027806">
    <property type="entry name" value="HARBI1_dom"/>
</dbReference>
<comment type="cofactor">
    <cofactor evidence="1">
        <name>a divalent metal cation</name>
        <dbReference type="ChEBI" id="CHEBI:60240"/>
    </cofactor>
</comment>
<keyword evidence="4" id="KW-0540">Nuclease</keyword>
<evidence type="ECO:0000256" key="5">
    <source>
        <dbReference type="ARBA" id="ARBA00022723"/>
    </source>
</evidence>
<keyword evidence="7" id="KW-0539">Nucleus</keyword>
<evidence type="ECO:0000256" key="6">
    <source>
        <dbReference type="ARBA" id="ARBA00022801"/>
    </source>
</evidence>
<protein>
    <submittedName>
        <fullName evidence="10">Protein ANTAGONIST OF LIKE HETEROCHROMATIN PROTEIN 1-like</fullName>
    </submittedName>
</protein>
<evidence type="ECO:0000256" key="3">
    <source>
        <dbReference type="ARBA" id="ARBA00006958"/>
    </source>
</evidence>
<dbReference type="RefSeq" id="XP_024890776.1">
    <property type="nucleotide sequence ID" value="XM_025035008.1"/>
</dbReference>
<comment type="subcellular location">
    <subcellularLocation>
        <location evidence="2">Nucleus</location>
    </subcellularLocation>
</comment>
<dbReference type="GO" id="GO:0004518">
    <property type="term" value="F:nuclease activity"/>
    <property type="evidence" value="ECO:0007669"/>
    <property type="project" value="UniProtKB-KW"/>
</dbReference>
<dbReference type="GO" id="GO:0046872">
    <property type="term" value="F:metal ion binding"/>
    <property type="evidence" value="ECO:0007669"/>
    <property type="project" value="UniProtKB-KW"/>
</dbReference>
<dbReference type="Proteomes" id="UP000504618">
    <property type="component" value="Unplaced"/>
</dbReference>
<evidence type="ECO:0000313" key="10">
    <source>
        <dbReference type="RefSeq" id="XP_024890776.1"/>
    </source>
</evidence>
<evidence type="ECO:0000256" key="4">
    <source>
        <dbReference type="ARBA" id="ARBA00022722"/>
    </source>
</evidence>